<dbReference type="OrthoDB" id="2685075at2759"/>
<evidence type="ECO:0000313" key="3">
    <source>
        <dbReference type="Proteomes" id="UP000054549"/>
    </source>
</evidence>
<accession>A0A0C2TPN4</accession>
<reference evidence="2 3" key="1">
    <citation type="submission" date="2014-04" db="EMBL/GenBank/DDBJ databases">
        <title>Evolutionary Origins and Diversification of the Mycorrhizal Mutualists.</title>
        <authorList>
            <consortium name="DOE Joint Genome Institute"/>
            <consortium name="Mycorrhizal Genomics Consortium"/>
            <person name="Kohler A."/>
            <person name="Kuo A."/>
            <person name="Nagy L.G."/>
            <person name="Floudas D."/>
            <person name="Copeland A."/>
            <person name="Barry K.W."/>
            <person name="Cichocki N."/>
            <person name="Veneault-Fourrey C."/>
            <person name="LaButti K."/>
            <person name="Lindquist E.A."/>
            <person name="Lipzen A."/>
            <person name="Lundell T."/>
            <person name="Morin E."/>
            <person name="Murat C."/>
            <person name="Riley R."/>
            <person name="Ohm R."/>
            <person name="Sun H."/>
            <person name="Tunlid A."/>
            <person name="Henrissat B."/>
            <person name="Grigoriev I.V."/>
            <person name="Hibbett D.S."/>
            <person name="Martin F."/>
        </authorList>
    </citation>
    <scope>NUCLEOTIDE SEQUENCE [LARGE SCALE GENOMIC DNA]</scope>
    <source>
        <strain evidence="2 3">Koide BX008</strain>
    </source>
</reference>
<organism evidence="2 3">
    <name type="scientific">Amanita muscaria (strain Koide BX008)</name>
    <dbReference type="NCBI Taxonomy" id="946122"/>
    <lineage>
        <taxon>Eukaryota</taxon>
        <taxon>Fungi</taxon>
        <taxon>Dikarya</taxon>
        <taxon>Basidiomycota</taxon>
        <taxon>Agaricomycotina</taxon>
        <taxon>Agaricomycetes</taxon>
        <taxon>Agaricomycetidae</taxon>
        <taxon>Agaricales</taxon>
        <taxon>Pluteineae</taxon>
        <taxon>Amanitaceae</taxon>
        <taxon>Amanita</taxon>
    </lineage>
</organism>
<feature type="region of interest" description="Disordered" evidence="1">
    <location>
        <begin position="1"/>
        <end position="25"/>
    </location>
</feature>
<dbReference type="HOGENOM" id="CLU_1677392_0_0_1"/>
<gene>
    <name evidence="2" type="ORF">M378DRAFT_769312</name>
</gene>
<dbReference type="InParanoid" id="A0A0C2TPN4"/>
<evidence type="ECO:0000313" key="2">
    <source>
        <dbReference type="EMBL" id="KIL69179.1"/>
    </source>
</evidence>
<evidence type="ECO:0000256" key="1">
    <source>
        <dbReference type="SAM" id="MobiDB-lite"/>
    </source>
</evidence>
<sequence length="157" mass="17713">MGQVPTEEKKTSILQKTPPPAELFSLNFASTPKQDLPMPVAAPQSTLPNSDAFLIPLTKGETVSKPKTPEFQCPPPTVSDEVAPKLKTPEPQILPPLSRIPFMPLQTLTDAELHMTVEEWIRYQMEVEFDKLKRDGEKEMARFKARAEEVRKMIESL</sequence>
<keyword evidence="3" id="KW-1185">Reference proteome</keyword>
<name>A0A0C2TPN4_AMAMK</name>
<feature type="region of interest" description="Disordered" evidence="1">
    <location>
        <begin position="63"/>
        <end position="92"/>
    </location>
</feature>
<feature type="compositionally biased region" description="Basic and acidic residues" evidence="1">
    <location>
        <begin position="1"/>
        <end position="11"/>
    </location>
</feature>
<dbReference type="Proteomes" id="UP000054549">
    <property type="component" value="Unassembled WGS sequence"/>
</dbReference>
<dbReference type="AlphaFoldDB" id="A0A0C2TPN4"/>
<dbReference type="EMBL" id="KN818226">
    <property type="protein sequence ID" value="KIL69179.1"/>
    <property type="molecule type" value="Genomic_DNA"/>
</dbReference>
<dbReference type="STRING" id="946122.A0A0C2TPN4"/>
<protein>
    <submittedName>
        <fullName evidence="2">Uncharacterized protein</fullName>
    </submittedName>
</protein>
<proteinExistence type="predicted"/>